<dbReference type="SMART" id="SM01052">
    <property type="entry name" value="CAP_GLY"/>
    <property type="match status" value="1"/>
</dbReference>
<evidence type="ECO:0000256" key="3">
    <source>
        <dbReference type="SAM" id="MobiDB-lite"/>
    </source>
</evidence>
<dbReference type="InterPro" id="IPR001611">
    <property type="entry name" value="Leu-rich_rpt"/>
</dbReference>
<keyword evidence="1" id="KW-0433">Leucine-rich repeat</keyword>
<dbReference type="InterPro" id="IPR050576">
    <property type="entry name" value="Cilia_flagella_integrity"/>
</dbReference>
<evidence type="ECO:0000256" key="2">
    <source>
        <dbReference type="ARBA" id="ARBA00022737"/>
    </source>
</evidence>
<dbReference type="InterPro" id="IPR036859">
    <property type="entry name" value="CAP-Gly_dom_sf"/>
</dbReference>
<keyword evidence="2" id="KW-0677">Repeat</keyword>
<dbReference type="SUPFAM" id="SSF74924">
    <property type="entry name" value="Cap-Gly domain"/>
    <property type="match status" value="1"/>
</dbReference>
<name>A0A238F817_9BASI</name>
<dbReference type="InterPro" id="IPR032675">
    <property type="entry name" value="LRR_dom_sf"/>
</dbReference>
<dbReference type="InterPro" id="IPR003591">
    <property type="entry name" value="Leu-rich_rpt_typical-subtyp"/>
</dbReference>
<keyword evidence="6" id="KW-1185">Reference proteome</keyword>
<accession>A0A238F817</accession>
<evidence type="ECO:0000313" key="6">
    <source>
        <dbReference type="Proteomes" id="UP000198372"/>
    </source>
</evidence>
<dbReference type="PROSITE" id="PS51450">
    <property type="entry name" value="LRR"/>
    <property type="match status" value="2"/>
</dbReference>
<dbReference type="AlphaFoldDB" id="A0A238F817"/>
<protein>
    <submittedName>
        <fullName evidence="5">BQ2448_5872 protein</fullName>
    </submittedName>
</protein>
<dbReference type="PANTHER" id="PTHR45973:SF35">
    <property type="entry name" value="LEUCINE-RICH REPEAT-CONTAINING PROTEIN 43"/>
    <property type="match status" value="1"/>
</dbReference>
<dbReference type="InterPro" id="IPR000938">
    <property type="entry name" value="CAP-Gly_domain"/>
</dbReference>
<sequence>MSLGSRVYYTATVSDAPIKSVGTIRYVGSIPPTAGEWLGIEWDDPTRGKHDGVYDKTGVRYFECRSKPSSTSASFVRPSAKGIEYGQSFARALKAKYLDVPSHDTASTPLPSRLDHSPSAEASAGSSQYYDTLSNFKVEVVDLSKIKKTKLEDLQKLKQVGLEWEGVKGTGLQQGSSAEEEHLEVIRTLQALEKLDLSYSLVPTFQSVAEIVQGLTRLRHLALKYCQSIHNTRCSDGPARFLQPQAARFECDDDVLGRGELSRFNFSVLGLTQLTRERLKQIIHLSPSLPNLEELQLGDNDLVRLDSASTNSPTGPTPVVLPKLKILNLTRNRLESWDNILSSIRNIISVESLVLSYNALPDLASSNPSPRLLKHLSISHNSLASLANLPSTLTSLELSQNPCFAQAGLDESTLRMVMIALYSELDRFERTNVSKPERRDTEIWWVEKMGKGEGRGLMRGLLGGEDAWVERRMEELRKSEWSSELQATVSAETDNTCSELPKVHHLEPPTPIAAPTRPNPRSRLLNLSILLPPSLLTPQVEPLTKSLSILPTLRTLLLRTQISKFIGNPLPKTKYRLVALLRTAEGKELVVPIPLGEEGRLVGWWGLQDGDAVRVEEV</sequence>
<dbReference type="SMART" id="SM00369">
    <property type="entry name" value="LRR_TYP"/>
    <property type="match status" value="2"/>
</dbReference>
<reference evidence="6" key="1">
    <citation type="submission" date="2016-09" db="EMBL/GenBank/DDBJ databases">
        <authorList>
            <person name="Jeantristanb JTB J.-T."/>
            <person name="Ricardo R."/>
        </authorList>
    </citation>
    <scope>NUCLEOTIDE SEQUENCE [LARGE SCALE GENOMIC DNA]</scope>
</reference>
<gene>
    <name evidence="5" type="ORF">BQ2448_5872</name>
</gene>
<evidence type="ECO:0000313" key="5">
    <source>
        <dbReference type="EMBL" id="SCV67226.1"/>
    </source>
</evidence>
<dbReference type="Proteomes" id="UP000198372">
    <property type="component" value="Unassembled WGS sequence"/>
</dbReference>
<feature type="region of interest" description="Disordered" evidence="3">
    <location>
        <begin position="104"/>
        <end position="124"/>
    </location>
</feature>
<feature type="domain" description="CAP-Gly" evidence="4">
    <location>
        <begin position="28"/>
        <end position="77"/>
    </location>
</feature>
<evidence type="ECO:0000256" key="1">
    <source>
        <dbReference type="ARBA" id="ARBA00022614"/>
    </source>
</evidence>
<dbReference type="OrthoDB" id="5273213at2759"/>
<organism evidence="5 6">
    <name type="scientific">Microbotryum intermedium</name>
    <dbReference type="NCBI Taxonomy" id="269621"/>
    <lineage>
        <taxon>Eukaryota</taxon>
        <taxon>Fungi</taxon>
        <taxon>Dikarya</taxon>
        <taxon>Basidiomycota</taxon>
        <taxon>Pucciniomycotina</taxon>
        <taxon>Microbotryomycetes</taxon>
        <taxon>Microbotryales</taxon>
        <taxon>Microbotryaceae</taxon>
        <taxon>Microbotryum</taxon>
    </lineage>
</organism>
<dbReference type="Pfam" id="PF01302">
    <property type="entry name" value="CAP_GLY"/>
    <property type="match status" value="1"/>
</dbReference>
<proteinExistence type="predicted"/>
<evidence type="ECO:0000259" key="4">
    <source>
        <dbReference type="PROSITE" id="PS50245"/>
    </source>
</evidence>
<dbReference type="PROSITE" id="PS50245">
    <property type="entry name" value="CAP_GLY_2"/>
    <property type="match status" value="1"/>
</dbReference>
<dbReference type="EMBL" id="FMSP01000001">
    <property type="protein sequence ID" value="SCV67226.1"/>
    <property type="molecule type" value="Genomic_DNA"/>
</dbReference>
<dbReference type="STRING" id="269621.A0A238F817"/>
<dbReference type="SUPFAM" id="SSF52047">
    <property type="entry name" value="RNI-like"/>
    <property type="match status" value="1"/>
</dbReference>
<dbReference type="Gene3D" id="2.30.30.190">
    <property type="entry name" value="CAP Gly-rich-like domain"/>
    <property type="match status" value="1"/>
</dbReference>
<dbReference type="PANTHER" id="PTHR45973">
    <property type="entry name" value="PROTEIN PHOSPHATASE 1 REGULATORY SUBUNIT SDS22-RELATED"/>
    <property type="match status" value="1"/>
</dbReference>
<dbReference type="Gene3D" id="3.80.10.10">
    <property type="entry name" value="Ribonuclease Inhibitor"/>
    <property type="match status" value="2"/>
</dbReference>